<dbReference type="InterPro" id="IPR022907">
    <property type="entry name" value="VapC_family"/>
</dbReference>
<evidence type="ECO:0000256" key="3">
    <source>
        <dbReference type="ARBA" id="ARBA00022722"/>
    </source>
</evidence>
<dbReference type="InterPro" id="IPR029060">
    <property type="entry name" value="PIN-like_dom_sf"/>
</dbReference>
<evidence type="ECO:0000256" key="1">
    <source>
        <dbReference type="ARBA" id="ARBA00001946"/>
    </source>
</evidence>
<dbReference type="EMBL" id="JACIEH010000006">
    <property type="protein sequence ID" value="MBB4101384.1"/>
    <property type="molecule type" value="Genomic_DNA"/>
</dbReference>
<sequence length="165" mass="17907">MFLLDTPIVFELRNARAGTAEAGLTAWASGVARERLFLSAISLVELETSAAEAARRDKTAGAAFRSWIDTQVLPAFEGHVLPLDAAVARRRGQLALAETRDALLAATALEHGLTLVTRNTGAFKGVRVKLFDPRGYTPDAADEDGDWRDAARTGPLWFKNLFVRA</sequence>
<dbReference type="GO" id="GO:0016787">
    <property type="term" value="F:hydrolase activity"/>
    <property type="evidence" value="ECO:0007669"/>
    <property type="project" value="UniProtKB-KW"/>
</dbReference>
<protein>
    <recommendedName>
        <fullName evidence="8">Ribonuclease VapC</fullName>
        <shortName evidence="8">RNase VapC</shortName>
        <ecNumber evidence="8">3.1.-.-</ecNumber>
    </recommendedName>
    <alternativeName>
        <fullName evidence="8">Toxin VapC</fullName>
    </alternativeName>
</protein>
<evidence type="ECO:0000256" key="5">
    <source>
        <dbReference type="ARBA" id="ARBA00022801"/>
    </source>
</evidence>
<evidence type="ECO:0000313" key="10">
    <source>
        <dbReference type="EMBL" id="MBB4101384.1"/>
    </source>
</evidence>
<evidence type="ECO:0000256" key="8">
    <source>
        <dbReference type="HAMAP-Rule" id="MF_00265"/>
    </source>
</evidence>
<keyword evidence="4 8" id="KW-0479">Metal-binding</keyword>
<keyword evidence="11" id="KW-1185">Reference proteome</keyword>
<evidence type="ECO:0000256" key="6">
    <source>
        <dbReference type="ARBA" id="ARBA00022842"/>
    </source>
</evidence>
<dbReference type="SUPFAM" id="SSF88723">
    <property type="entry name" value="PIN domain-like"/>
    <property type="match status" value="1"/>
</dbReference>
<name>A0A7W6JXH8_9SPHN</name>
<feature type="binding site" evidence="8">
    <location>
        <position position="101"/>
    </location>
    <ligand>
        <name>Mg(2+)</name>
        <dbReference type="ChEBI" id="CHEBI:18420"/>
    </ligand>
</feature>
<keyword evidence="5 8" id="KW-0378">Hydrolase</keyword>
<proteinExistence type="inferred from homology"/>
<dbReference type="InterPro" id="IPR050556">
    <property type="entry name" value="Type_II_TA_system_RNase"/>
</dbReference>
<comment type="caution">
    <text evidence="10">The sequence shown here is derived from an EMBL/GenBank/DDBJ whole genome shotgun (WGS) entry which is preliminary data.</text>
</comment>
<keyword evidence="3 8" id="KW-0540">Nuclease</keyword>
<comment type="function">
    <text evidence="8">Toxic component of a toxin-antitoxin (TA) system. An RNase.</text>
</comment>
<dbReference type="Gene3D" id="3.40.50.1010">
    <property type="entry name" value="5'-nuclease"/>
    <property type="match status" value="1"/>
</dbReference>
<dbReference type="Proteomes" id="UP000557392">
    <property type="component" value="Unassembled WGS sequence"/>
</dbReference>
<dbReference type="AlphaFoldDB" id="A0A7W6JXH8"/>
<keyword evidence="2 8" id="KW-1277">Toxin-antitoxin system</keyword>
<evidence type="ECO:0000256" key="4">
    <source>
        <dbReference type="ARBA" id="ARBA00022723"/>
    </source>
</evidence>
<dbReference type="InterPro" id="IPR002716">
    <property type="entry name" value="PIN_dom"/>
</dbReference>
<dbReference type="PANTHER" id="PTHR33653">
    <property type="entry name" value="RIBONUCLEASE VAPC2"/>
    <property type="match status" value="1"/>
</dbReference>
<evidence type="ECO:0000259" key="9">
    <source>
        <dbReference type="Pfam" id="PF01850"/>
    </source>
</evidence>
<evidence type="ECO:0000256" key="2">
    <source>
        <dbReference type="ARBA" id="ARBA00022649"/>
    </source>
</evidence>
<gene>
    <name evidence="8" type="primary">vapC</name>
    <name evidence="10" type="ORF">GGR46_004976</name>
</gene>
<dbReference type="GO" id="GO:0004540">
    <property type="term" value="F:RNA nuclease activity"/>
    <property type="evidence" value="ECO:0007669"/>
    <property type="project" value="InterPro"/>
</dbReference>
<dbReference type="RefSeq" id="WP_184000745.1">
    <property type="nucleotide sequence ID" value="NZ_JACIEH010000006.1"/>
</dbReference>
<organism evidence="10 11">
    <name type="scientific">Sphingomonas kyeonggiensis</name>
    <dbReference type="NCBI Taxonomy" id="1268553"/>
    <lineage>
        <taxon>Bacteria</taxon>
        <taxon>Pseudomonadati</taxon>
        <taxon>Pseudomonadota</taxon>
        <taxon>Alphaproteobacteria</taxon>
        <taxon>Sphingomonadales</taxon>
        <taxon>Sphingomonadaceae</taxon>
        <taxon>Sphingomonas</taxon>
    </lineage>
</organism>
<keyword evidence="8" id="KW-0800">Toxin</keyword>
<dbReference type="EC" id="3.1.-.-" evidence="8"/>
<dbReference type="PANTHER" id="PTHR33653:SF1">
    <property type="entry name" value="RIBONUCLEASE VAPC2"/>
    <property type="match status" value="1"/>
</dbReference>
<evidence type="ECO:0000313" key="11">
    <source>
        <dbReference type="Proteomes" id="UP000557392"/>
    </source>
</evidence>
<reference evidence="10 11" key="1">
    <citation type="submission" date="2020-08" db="EMBL/GenBank/DDBJ databases">
        <title>Genomic Encyclopedia of Type Strains, Phase IV (KMG-IV): sequencing the most valuable type-strain genomes for metagenomic binning, comparative biology and taxonomic classification.</title>
        <authorList>
            <person name="Goeker M."/>
        </authorList>
    </citation>
    <scope>NUCLEOTIDE SEQUENCE [LARGE SCALE GENOMIC DNA]</scope>
    <source>
        <strain evidence="10 11">DSM 101806</strain>
    </source>
</reference>
<dbReference type="GO" id="GO:0090729">
    <property type="term" value="F:toxin activity"/>
    <property type="evidence" value="ECO:0007669"/>
    <property type="project" value="UniProtKB-KW"/>
</dbReference>
<dbReference type="HAMAP" id="MF_00265">
    <property type="entry name" value="VapC_Nob1"/>
    <property type="match status" value="1"/>
</dbReference>
<dbReference type="Pfam" id="PF01850">
    <property type="entry name" value="PIN"/>
    <property type="match status" value="1"/>
</dbReference>
<feature type="binding site" evidence="8">
    <location>
        <position position="5"/>
    </location>
    <ligand>
        <name>Mg(2+)</name>
        <dbReference type="ChEBI" id="CHEBI:18420"/>
    </ligand>
</feature>
<keyword evidence="6 8" id="KW-0460">Magnesium</keyword>
<accession>A0A7W6JXH8</accession>
<comment type="cofactor">
    <cofactor evidence="1 8">
        <name>Mg(2+)</name>
        <dbReference type="ChEBI" id="CHEBI:18420"/>
    </cofactor>
</comment>
<dbReference type="GO" id="GO:0000287">
    <property type="term" value="F:magnesium ion binding"/>
    <property type="evidence" value="ECO:0007669"/>
    <property type="project" value="UniProtKB-UniRule"/>
</dbReference>
<comment type="similarity">
    <text evidence="7 8">Belongs to the PINc/VapC protein family.</text>
</comment>
<feature type="domain" description="PIN" evidence="9">
    <location>
        <begin position="3"/>
        <end position="124"/>
    </location>
</feature>
<evidence type="ECO:0000256" key="7">
    <source>
        <dbReference type="ARBA" id="ARBA00038093"/>
    </source>
</evidence>